<dbReference type="Gene3D" id="2.30.110.10">
    <property type="entry name" value="Electron Transport, Fmn-binding Protein, Chain A"/>
    <property type="match status" value="1"/>
</dbReference>
<dbReference type="Proteomes" id="UP000188145">
    <property type="component" value="Chromosome"/>
</dbReference>
<evidence type="ECO:0000313" key="2">
    <source>
        <dbReference type="Proteomes" id="UP000188145"/>
    </source>
</evidence>
<name>A0A1Q2CTE2_9ACTN</name>
<dbReference type="Pfam" id="PF04299">
    <property type="entry name" value="FMN_bind_2"/>
    <property type="match status" value="1"/>
</dbReference>
<keyword evidence="2" id="KW-1185">Reference proteome</keyword>
<sequence length="233" mass="25487">MYCPASQRVDEAQSRDLLEACGAALWITSGDGAPSATLLPTMWRGDLLIAHASDHNEQFAIIEGEVPCRVLVQGSDAYISPRWYQSVQPASEGGAARGRAEGRGVGTWNYKQVQIAGVLTVHRDRERLRREVSELGALHDELRFGEGCPADAHRGPWTASELPGDYFDAMLRGIVGLELRITDVVGRFKLSQNRTEVDREGAITGLGERGRPRDLAVAEAMRTATPLYDPTTD</sequence>
<dbReference type="STRING" id="1332264.BW730_15085"/>
<organism evidence="1 2">
    <name type="scientific">Tessaracoccus aquimaris</name>
    <dbReference type="NCBI Taxonomy" id="1332264"/>
    <lineage>
        <taxon>Bacteria</taxon>
        <taxon>Bacillati</taxon>
        <taxon>Actinomycetota</taxon>
        <taxon>Actinomycetes</taxon>
        <taxon>Propionibacteriales</taxon>
        <taxon>Propionibacteriaceae</taxon>
        <taxon>Tessaracoccus</taxon>
    </lineage>
</organism>
<dbReference type="KEGG" id="tes:BW730_15085"/>
<dbReference type="InterPro" id="IPR007396">
    <property type="entry name" value="TR_PAI2-type"/>
</dbReference>
<reference evidence="2" key="1">
    <citation type="submission" date="2017-02" db="EMBL/GenBank/DDBJ databases">
        <title>Tessaracoccus aquaemaris sp. nov., isolated from the intestine of a Korean rockfish, Sebastes schlegelii, in a marine aquaculture pond.</title>
        <authorList>
            <person name="Tak E.J."/>
            <person name="Bae J.-W."/>
        </authorList>
    </citation>
    <scope>NUCLEOTIDE SEQUENCE [LARGE SCALE GENOMIC DNA]</scope>
    <source>
        <strain evidence="2">NSG39</strain>
    </source>
</reference>
<protein>
    <recommendedName>
        <fullName evidence="3">Transcriptional regulator</fullName>
    </recommendedName>
</protein>
<dbReference type="PIRSF" id="PIRSF010372">
    <property type="entry name" value="PaiB"/>
    <property type="match status" value="1"/>
</dbReference>
<evidence type="ECO:0008006" key="3">
    <source>
        <dbReference type="Google" id="ProtNLM"/>
    </source>
</evidence>
<dbReference type="PANTHER" id="PTHR35802:SF1">
    <property type="entry name" value="PROTEASE SYNTHASE AND SPORULATION PROTEIN PAI 2"/>
    <property type="match status" value="1"/>
</dbReference>
<dbReference type="EMBL" id="CP019606">
    <property type="protein sequence ID" value="AQP49401.1"/>
    <property type="molecule type" value="Genomic_DNA"/>
</dbReference>
<dbReference type="PANTHER" id="PTHR35802">
    <property type="entry name" value="PROTEASE SYNTHASE AND SPORULATION PROTEIN PAI 2"/>
    <property type="match status" value="1"/>
</dbReference>
<accession>A0A1Q2CTE2</accession>
<evidence type="ECO:0000313" key="1">
    <source>
        <dbReference type="EMBL" id="AQP49401.1"/>
    </source>
</evidence>
<proteinExistence type="predicted"/>
<dbReference type="InterPro" id="IPR012349">
    <property type="entry name" value="Split_barrel_FMN-bd"/>
</dbReference>
<dbReference type="SUPFAM" id="SSF50475">
    <property type="entry name" value="FMN-binding split barrel"/>
    <property type="match status" value="1"/>
</dbReference>
<gene>
    <name evidence="1" type="ORF">BW730_15085</name>
</gene>
<dbReference type="AlphaFoldDB" id="A0A1Q2CTE2"/>